<comment type="similarity">
    <text evidence="1 2">Belongs to the ribose-phosphate pyrophosphokinase family.</text>
</comment>
<evidence type="ECO:0000256" key="4">
    <source>
        <dbReference type="SAM" id="SignalP"/>
    </source>
</evidence>
<protein>
    <recommendedName>
        <fullName evidence="5">Phosphoribosyltransferase domain-containing protein</fullName>
    </recommendedName>
</protein>
<evidence type="ECO:0000256" key="1">
    <source>
        <dbReference type="ARBA" id="ARBA00006478"/>
    </source>
</evidence>
<dbReference type="InterPro" id="IPR000836">
    <property type="entry name" value="PRTase_dom"/>
</dbReference>
<dbReference type="GO" id="GO:0000287">
    <property type="term" value="F:magnesium ion binding"/>
    <property type="evidence" value="ECO:0007669"/>
    <property type="project" value="InterPro"/>
</dbReference>
<evidence type="ECO:0000256" key="3">
    <source>
        <dbReference type="SAM" id="MobiDB-lite"/>
    </source>
</evidence>
<organism evidence="6 7">
    <name type="scientific">Triparma verrucosa</name>
    <dbReference type="NCBI Taxonomy" id="1606542"/>
    <lineage>
        <taxon>Eukaryota</taxon>
        <taxon>Sar</taxon>
        <taxon>Stramenopiles</taxon>
        <taxon>Ochrophyta</taxon>
        <taxon>Bolidophyceae</taxon>
        <taxon>Parmales</taxon>
        <taxon>Triparmaceae</taxon>
        <taxon>Triparma</taxon>
    </lineage>
</organism>
<dbReference type="EMBL" id="BRXX01000062">
    <property type="protein sequence ID" value="GMH86638.1"/>
    <property type="molecule type" value="Genomic_DNA"/>
</dbReference>
<dbReference type="Gene3D" id="3.40.50.2020">
    <property type="match status" value="2"/>
</dbReference>
<proteinExistence type="inferred from homology"/>
<reference evidence="7" key="1">
    <citation type="journal article" date="2023" name="Commun. Biol.">
        <title>Genome analysis of Parmales, the sister group of diatoms, reveals the evolutionary specialization of diatoms from phago-mixotrophs to photoautotrophs.</title>
        <authorList>
            <person name="Ban H."/>
            <person name="Sato S."/>
            <person name="Yoshikawa S."/>
            <person name="Yamada K."/>
            <person name="Nakamura Y."/>
            <person name="Ichinomiya M."/>
            <person name="Sato N."/>
            <person name="Blanc-Mathieu R."/>
            <person name="Endo H."/>
            <person name="Kuwata A."/>
            <person name="Ogata H."/>
        </authorList>
    </citation>
    <scope>NUCLEOTIDE SEQUENCE [LARGE SCALE GENOMIC DNA]</scope>
    <source>
        <strain evidence="7">NIES 3699</strain>
    </source>
</reference>
<accession>A0A9W7ER37</accession>
<dbReference type="Pfam" id="PF00156">
    <property type="entry name" value="Pribosyltran"/>
    <property type="match status" value="1"/>
</dbReference>
<keyword evidence="7" id="KW-1185">Reference proteome</keyword>
<dbReference type="InterPro" id="IPR029057">
    <property type="entry name" value="PRTase-like"/>
</dbReference>
<sequence>MRLFIVALLCLMSVSNSLLFIKTACVANNKANNKYAKLHSPSSTSSQYPPSASRSASRSASFSASRTPRCTSRYSFSQLNSQASNSYEDEVDVAKKIAYSNHLSKRREMKYQIIAAPAQEPLARRLSQQYPSRFTYHSTSWGKFPDGTDNISMSGFSPLNLISGENVLFLASFHSNDVTLSQFSVMIVLLQSFIDSLTVVLPYSPVGTMERVTKEGTVATASTYAHLFSSLPNCGSPTRLMVYDLHTLQNRFYLHNNAIASLQTTIPLLKTRLKSTPINCVAFPDDGAAKRFADLFIDLGLQIVICGKTRGPDNTRTVKIQEGDVEGLNCVIVDDLVQTGGTLYECGKVLKAAGAKSVNAFVAHAVFPEESYKRFDKGGDRCCFEKFWVTNSVPTITEKLEEGNGVFEVLDLTEAIIKDLDEFSSM</sequence>
<keyword evidence="2" id="KW-0545">Nucleotide biosynthesis</keyword>
<feature type="region of interest" description="Disordered" evidence="3">
    <location>
        <begin position="37"/>
        <end position="64"/>
    </location>
</feature>
<dbReference type="GO" id="GO:0002189">
    <property type="term" value="C:ribose phosphate diphosphokinase complex"/>
    <property type="evidence" value="ECO:0007669"/>
    <property type="project" value="TreeGrafter"/>
</dbReference>
<dbReference type="SUPFAM" id="SSF53271">
    <property type="entry name" value="PRTase-like"/>
    <property type="match status" value="2"/>
</dbReference>
<comment type="caution">
    <text evidence="6">The sequence shown here is derived from an EMBL/GenBank/DDBJ whole genome shotgun (WGS) entry which is preliminary data.</text>
</comment>
<dbReference type="NCBIfam" id="TIGR01251">
    <property type="entry name" value="ribP_PPkin"/>
    <property type="match status" value="1"/>
</dbReference>
<evidence type="ECO:0000313" key="6">
    <source>
        <dbReference type="EMBL" id="GMH86638.1"/>
    </source>
</evidence>
<dbReference type="PANTHER" id="PTHR10210:SF45">
    <property type="entry name" value="RIBOSE-PHOSPHATE PYROPHOSPHOKINASE 3, CHLOROPLASTIC"/>
    <property type="match status" value="1"/>
</dbReference>
<evidence type="ECO:0000256" key="2">
    <source>
        <dbReference type="RuleBase" id="RU004324"/>
    </source>
</evidence>
<dbReference type="SMART" id="SM01400">
    <property type="entry name" value="Pribosyltran_N"/>
    <property type="match status" value="1"/>
</dbReference>
<name>A0A9W7ER37_9STRA</name>
<feature type="domain" description="Phosphoribosyltransferase" evidence="5">
    <location>
        <begin position="285"/>
        <end position="371"/>
    </location>
</feature>
<keyword evidence="4" id="KW-0732">Signal</keyword>
<feature type="chain" id="PRO_5040749436" description="Phosphoribosyltransferase domain-containing protein" evidence="4">
    <location>
        <begin position="18"/>
        <end position="426"/>
    </location>
</feature>
<dbReference type="PANTHER" id="PTHR10210">
    <property type="entry name" value="RIBOSE-PHOSPHATE DIPHOSPHOKINASE FAMILY MEMBER"/>
    <property type="match status" value="1"/>
</dbReference>
<dbReference type="GO" id="GO:0005737">
    <property type="term" value="C:cytoplasm"/>
    <property type="evidence" value="ECO:0007669"/>
    <property type="project" value="TreeGrafter"/>
</dbReference>
<gene>
    <name evidence="6" type="ORF">TrVE_jg10693</name>
</gene>
<dbReference type="GO" id="GO:0006015">
    <property type="term" value="P:5-phosphoribose 1-diphosphate biosynthetic process"/>
    <property type="evidence" value="ECO:0007669"/>
    <property type="project" value="TreeGrafter"/>
</dbReference>
<dbReference type="InterPro" id="IPR005946">
    <property type="entry name" value="Rib-P_diPkinase"/>
</dbReference>
<dbReference type="Proteomes" id="UP001165160">
    <property type="component" value="Unassembled WGS sequence"/>
</dbReference>
<feature type="signal peptide" evidence="4">
    <location>
        <begin position="1"/>
        <end position="17"/>
    </location>
</feature>
<dbReference type="CDD" id="cd06223">
    <property type="entry name" value="PRTases_typeI"/>
    <property type="match status" value="1"/>
</dbReference>
<dbReference type="GO" id="GO:0006164">
    <property type="term" value="P:purine nucleotide biosynthetic process"/>
    <property type="evidence" value="ECO:0007669"/>
    <property type="project" value="TreeGrafter"/>
</dbReference>
<dbReference type="AlphaFoldDB" id="A0A9W7ER37"/>
<evidence type="ECO:0000313" key="7">
    <source>
        <dbReference type="Proteomes" id="UP001165160"/>
    </source>
</evidence>
<evidence type="ECO:0000259" key="5">
    <source>
        <dbReference type="Pfam" id="PF00156"/>
    </source>
</evidence>